<proteinExistence type="inferred from homology"/>
<sequence length="417" mass="45534">MNTWLQLGFRNLLKNRRRSFFTICAVALGFAAINLMAGFMLYVFRGLEDSYVHAFGNGHLAIFQEGFRREGALNPGQYLIEDEELEDILAICSQAQPVALSTPQLHLTGLLNYGNSNTIILAQGIVPEDVRQIRSAADGFVRKLTFHEGALLSGTKGATGISAAHGLAELLGLEMDADVVLMANTKDGYMNALDATVVQRQDAPLELLDQLLVTLPLGLARELYGTQGADRVLLLLKPEADMEAVRAQMLAALKDAGHNVEIATWQELRPSYGRIQGMFLVLFSFIFVIMALVVGLAVVNTISMSVIERTREIGTLRALGLRRSGVLRLFMVESLLLSSAGAFVGGALHLVICAIIQILRPQWTPPNIPKEVPWEITIAPHYMLTTGIIIIVVAMIATMLPARKASRIKIIDALGHV</sequence>
<feature type="transmembrane region" description="Helical" evidence="7">
    <location>
        <begin position="278"/>
        <end position="306"/>
    </location>
</feature>
<dbReference type="GO" id="GO:0044874">
    <property type="term" value="P:lipoprotein localization to outer membrane"/>
    <property type="evidence" value="ECO:0007669"/>
    <property type="project" value="TreeGrafter"/>
</dbReference>
<keyword evidence="6 7" id="KW-0472">Membrane</keyword>
<comment type="caution">
    <text evidence="10">The sequence shown here is derived from an EMBL/GenBank/DDBJ whole genome shotgun (WGS) entry which is preliminary data.</text>
</comment>
<evidence type="ECO:0000256" key="5">
    <source>
        <dbReference type="ARBA" id="ARBA00022989"/>
    </source>
</evidence>
<name>A0A317ZNL1_9BACT</name>
<evidence type="ECO:0000259" key="9">
    <source>
        <dbReference type="Pfam" id="PF12704"/>
    </source>
</evidence>
<dbReference type="EMBL" id="QHJQ01000001">
    <property type="protein sequence ID" value="PXA05429.1"/>
    <property type="molecule type" value="Genomic_DNA"/>
</dbReference>
<evidence type="ECO:0000256" key="3">
    <source>
        <dbReference type="ARBA" id="ARBA00022475"/>
    </source>
</evidence>
<evidence type="ECO:0000256" key="7">
    <source>
        <dbReference type="SAM" id="Phobius"/>
    </source>
</evidence>
<dbReference type="GO" id="GO:0098797">
    <property type="term" value="C:plasma membrane protein complex"/>
    <property type="evidence" value="ECO:0007669"/>
    <property type="project" value="TreeGrafter"/>
</dbReference>
<feature type="domain" description="ABC3 transporter permease C-terminal" evidence="8">
    <location>
        <begin position="285"/>
        <end position="409"/>
    </location>
</feature>
<evidence type="ECO:0000313" key="10">
    <source>
        <dbReference type="EMBL" id="PXA05429.1"/>
    </source>
</evidence>
<evidence type="ECO:0000259" key="8">
    <source>
        <dbReference type="Pfam" id="PF02687"/>
    </source>
</evidence>
<dbReference type="InterPro" id="IPR025857">
    <property type="entry name" value="MacB_PCD"/>
</dbReference>
<feature type="domain" description="MacB-like periplasmic core" evidence="9">
    <location>
        <begin position="19"/>
        <end position="250"/>
    </location>
</feature>
<protein>
    <submittedName>
        <fullName evidence="10">ABC transporter permease</fullName>
    </submittedName>
</protein>
<keyword evidence="11" id="KW-1185">Reference proteome</keyword>
<gene>
    <name evidence="10" type="ORF">DDZ13_00750</name>
</gene>
<evidence type="ECO:0000256" key="4">
    <source>
        <dbReference type="ARBA" id="ARBA00022692"/>
    </source>
</evidence>
<dbReference type="OrthoDB" id="9780560at2"/>
<keyword evidence="3" id="KW-1003">Cell membrane</keyword>
<dbReference type="PANTHER" id="PTHR30489:SF0">
    <property type="entry name" value="LIPOPROTEIN-RELEASING SYSTEM TRANSMEMBRANE PROTEIN LOLE"/>
    <property type="match status" value="1"/>
</dbReference>
<dbReference type="AlphaFoldDB" id="A0A317ZNL1"/>
<feature type="transmembrane region" description="Helical" evidence="7">
    <location>
        <begin position="379"/>
        <end position="400"/>
    </location>
</feature>
<dbReference type="InParanoid" id="A0A317ZNL1"/>
<comment type="similarity">
    <text evidence="2">Belongs to the ABC-4 integral membrane protein family. LolC/E subfamily.</text>
</comment>
<reference evidence="10 11" key="1">
    <citation type="submission" date="2018-05" db="EMBL/GenBank/DDBJ databases">
        <title>Coraliomargarita sinensis sp. nov., isolated from a marine solar saltern.</title>
        <authorList>
            <person name="Zhou L.Y."/>
        </authorList>
    </citation>
    <scope>NUCLEOTIDE SEQUENCE [LARGE SCALE GENOMIC DNA]</scope>
    <source>
        <strain evidence="10 11">WN38</strain>
    </source>
</reference>
<feature type="transmembrane region" description="Helical" evidence="7">
    <location>
        <begin position="326"/>
        <end position="359"/>
    </location>
</feature>
<evidence type="ECO:0000256" key="2">
    <source>
        <dbReference type="ARBA" id="ARBA00005236"/>
    </source>
</evidence>
<dbReference type="InterPro" id="IPR003838">
    <property type="entry name" value="ABC3_permease_C"/>
</dbReference>
<feature type="transmembrane region" description="Helical" evidence="7">
    <location>
        <begin position="20"/>
        <end position="44"/>
    </location>
</feature>
<dbReference type="Pfam" id="PF12704">
    <property type="entry name" value="MacB_PCD"/>
    <property type="match status" value="1"/>
</dbReference>
<accession>A0A317ZNL1</accession>
<dbReference type="Proteomes" id="UP000247099">
    <property type="component" value="Unassembled WGS sequence"/>
</dbReference>
<keyword evidence="5 7" id="KW-1133">Transmembrane helix</keyword>
<evidence type="ECO:0000256" key="6">
    <source>
        <dbReference type="ARBA" id="ARBA00023136"/>
    </source>
</evidence>
<keyword evidence="4 7" id="KW-0812">Transmembrane</keyword>
<evidence type="ECO:0000256" key="1">
    <source>
        <dbReference type="ARBA" id="ARBA00004651"/>
    </source>
</evidence>
<evidence type="ECO:0000313" key="11">
    <source>
        <dbReference type="Proteomes" id="UP000247099"/>
    </source>
</evidence>
<comment type="subcellular location">
    <subcellularLocation>
        <location evidence="1">Cell membrane</location>
        <topology evidence="1">Multi-pass membrane protein</topology>
    </subcellularLocation>
</comment>
<organism evidence="10 11">
    <name type="scientific">Coraliomargarita sinensis</name>
    <dbReference type="NCBI Taxonomy" id="2174842"/>
    <lineage>
        <taxon>Bacteria</taxon>
        <taxon>Pseudomonadati</taxon>
        <taxon>Verrucomicrobiota</taxon>
        <taxon>Opitutia</taxon>
        <taxon>Puniceicoccales</taxon>
        <taxon>Coraliomargaritaceae</taxon>
        <taxon>Coraliomargarita</taxon>
    </lineage>
</organism>
<dbReference type="PANTHER" id="PTHR30489">
    <property type="entry name" value="LIPOPROTEIN-RELEASING SYSTEM TRANSMEMBRANE PROTEIN LOLE"/>
    <property type="match status" value="1"/>
</dbReference>
<dbReference type="RefSeq" id="WP_110129509.1">
    <property type="nucleotide sequence ID" value="NZ_QHJQ01000001.1"/>
</dbReference>
<dbReference type="Pfam" id="PF02687">
    <property type="entry name" value="FtsX"/>
    <property type="match status" value="1"/>
</dbReference>
<dbReference type="InterPro" id="IPR051447">
    <property type="entry name" value="Lipoprotein-release_system"/>
</dbReference>